<dbReference type="Pfam" id="PF00018">
    <property type="entry name" value="SH3_1"/>
    <property type="match status" value="1"/>
</dbReference>
<dbReference type="EMBL" id="JADGJW010000610">
    <property type="protein sequence ID" value="KAJ3214573.1"/>
    <property type="molecule type" value="Genomic_DNA"/>
</dbReference>
<evidence type="ECO:0000313" key="10">
    <source>
        <dbReference type="EMBL" id="KAJ3214573.1"/>
    </source>
</evidence>
<keyword evidence="4 7" id="KW-0472">Membrane</keyword>
<evidence type="ECO:0000256" key="3">
    <source>
        <dbReference type="ARBA" id="ARBA00023054"/>
    </source>
</evidence>
<evidence type="ECO:0000256" key="2">
    <source>
        <dbReference type="ARBA" id="ARBA00022443"/>
    </source>
</evidence>
<feature type="chain" id="PRO_5042274710" description="SH3 domain-containing protein" evidence="8">
    <location>
        <begin position="21"/>
        <end position="516"/>
    </location>
</feature>
<dbReference type="PANTHER" id="PTHR14167">
    <property type="entry name" value="SH3 DOMAIN-CONTAINING"/>
    <property type="match status" value="1"/>
</dbReference>
<keyword evidence="3" id="KW-0175">Coiled coil</keyword>
<feature type="signal peptide" evidence="8">
    <location>
        <begin position="1"/>
        <end position="20"/>
    </location>
</feature>
<dbReference type="InterPro" id="IPR001452">
    <property type="entry name" value="SH3_domain"/>
</dbReference>
<gene>
    <name evidence="10" type="ORF">HK099_006821</name>
</gene>
<feature type="compositionally biased region" description="Polar residues" evidence="6">
    <location>
        <begin position="376"/>
        <end position="398"/>
    </location>
</feature>
<feature type="compositionally biased region" description="Basic and acidic residues" evidence="6">
    <location>
        <begin position="81"/>
        <end position="100"/>
    </location>
</feature>
<organism evidence="10 11">
    <name type="scientific">Clydaea vesicula</name>
    <dbReference type="NCBI Taxonomy" id="447962"/>
    <lineage>
        <taxon>Eukaryota</taxon>
        <taxon>Fungi</taxon>
        <taxon>Fungi incertae sedis</taxon>
        <taxon>Chytridiomycota</taxon>
        <taxon>Chytridiomycota incertae sedis</taxon>
        <taxon>Chytridiomycetes</taxon>
        <taxon>Lobulomycetales</taxon>
        <taxon>Lobulomycetaceae</taxon>
        <taxon>Clydaea</taxon>
    </lineage>
</organism>
<dbReference type="InterPro" id="IPR050384">
    <property type="entry name" value="Endophilin_SH3RF"/>
</dbReference>
<evidence type="ECO:0000256" key="1">
    <source>
        <dbReference type="ARBA" id="ARBA00004170"/>
    </source>
</evidence>
<reference evidence="10" key="1">
    <citation type="submission" date="2020-05" db="EMBL/GenBank/DDBJ databases">
        <title>Phylogenomic resolution of chytrid fungi.</title>
        <authorList>
            <person name="Stajich J.E."/>
            <person name="Amses K."/>
            <person name="Simmons R."/>
            <person name="Seto K."/>
            <person name="Myers J."/>
            <person name="Bonds A."/>
            <person name="Quandt C.A."/>
            <person name="Barry K."/>
            <person name="Liu P."/>
            <person name="Grigoriev I."/>
            <person name="Longcore J.E."/>
            <person name="James T.Y."/>
        </authorList>
    </citation>
    <scope>NUCLEOTIDE SEQUENCE</scope>
    <source>
        <strain evidence="10">JEL0476</strain>
    </source>
</reference>
<dbReference type="SMART" id="SM00326">
    <property type="entry name" value="SH3"/>
    <property type="match status" value="1"/>
</dbReference>
<sequence>MVKRIVLNLLSILILTITSATPVDNQPTSNICDPSSLNKISNQFTKECVNGCCLIDVDDIDCHKDCYKLTNYNDNQSSEENNDKSVESNTEHKPKEKNHNSDECIEIHSASACAPWQSGYYINKTELSLVYGQKINSEEDWDEYVYSATSGGEYQANLWNDWARCINYNGESIQYSRTYTCLTDIFLFSSGCNKQAPKPSPCPDFCEVYGKAVETLLSDDGACPNVEDVVEDEEEYRIVESRRSILASAALGCKDILHSWSSGKYEGKVSKQGFTSGGYAEDFKENVYFTEATCPKDKFIVGVDEDAHYCGFGGNLDAAEEYCSDFENAPCCKNLKNTSSKSSSEKTEEEDEKKQENNGNKQKNLKLSQGAEKVQELNSENLSSDQQNGQPASSNSGGDNTGAIVAGTLGSVGMVGLIIGATLVVRRKKSSSAGSGYQSPTKVGMTSSKKPKTILNERFPVVHEYHQSLPDEVELRKGDIVELISSYDDGWAKGRNITTGLEGTFPLACLKKKGKK</sequence>
<comment type="caution">
    <text evidence="10">The sequence shown here is derived from an EMBL/GenBank/DDBJ whole genome shotgun (WGS) entry which is preliminary data.</text>
</comment>
<accession>A0AAD5XYW1</accession>
<keyword evidence="2 5" id="KW-0728">SH3 domain</keyword>
<evidence type="ECO:0000256" key="8">
    <source>
        <dbReference type="SAM" id="SignalP"/>
    </source>
</evidence>
<feature type="transmembrane region" description="Helical" evidence="7">
    <location>
        <begin position="403"/>
        <end position="425"/>
    </location>
</feature>
<dbReference type="PANTHER" id="PTHR14167:SF81">
    <property type="entry name" value="ENDOPHILIN-A"/>
    <property type="match status" value="1"/>
</dbReference>
<feature type="compositionally biased region" description="Low complexity" evidence="6">
    <location>
        <begin position="357"/>
        <end position="369"/>
    </location>
</feature>
<feature type="region of interest" description="Disordered" evidence="6">
    <location>
        <begin position="337"/>
        <end position="399"/>
    </location>
</feature>
<evidence type="ECO:0000256" key="6">
    <source>
        <dbReference type="SAM" id="MobiDB-lite"/>
    </source>
</evidence>
<dbReference type="Gene3D" id="2.30.30.40">
    <property type="entry name" value="SH3 Domains"/>
    <property type="match status" value="1"/>
</dbReference>
<keyword evidence="7" id="KW-1133">Transmembrane helix</keyword>
<keyword evidence="8" id="KW-0732">Signal</keyword>
<proteinExistence type="predicted"/>
<feature type="domain" description="SH3" evidence="9">
    <location>
        <begin position="454"/>
        <end position="515"/>
    </location>
</feature>
<evidence type="ECO:0000256" key="4">
    <source>
        <dbReference type="ARBA" id="ARBA00023136"/>
    </source>
</evidence>
<protein>
    <recommendedName>
        <fullName evidence="9">SH3 domain-containing protein</fullName>
    </recommendedName>
</protein>
<keyword evidence="7" id="KW-0812">Transmembrane</keyword>
<dbReference type="PROSITE" id="PS50002">
    <property type="entry name" value="SH3"/>
    <property type="match status" value="1"/>
</dbReference>
<keyword evidence="11" id="KW-1185">Reference proteome</keyword>
<feature type="region of interest" description="Disordered" evidence="6">
    <location>
        <begin position="75"/>
        <end position="100"/>
    </location>
</feature>
<evidence type="ECO:0000313" key="11">
    <source>
        <dbReference type="Proteomes" id="UP001211065"/>
    </source>
</evidence>
<dbReference type="Proteomes" id="UP001211065">
    <property type="component" value="Unassembled WGS sequence"/>
</dbReference>
<dbReference type="InterPro" id="IPR036028">
    <property type="entry name" value="SH3-like_dom_sf"/>
</dbReference>
<name>A0AAD5XYW1_9FUNG</name>
<dbReference type="SUPFAM" id="SSF50044">
    <property type="entry name" value="SH3-domain"/>
    <property type="match status" value="1"/>
</dbReference>
<dbReference type="AlphaFoldDB" id="A0AAD5XYW1"/>
<comment type="subcellular location">
    <subcellularLocation>
        <location evidence="1">Membrane</location>
        <topology evidence="1">Peripheral membrane protein</topology>
    </subcellularLocation>
</comment>
<evidence type="ECO:0000256" key="7">
    <source>
        <dbReference type="SAM" id="Phobius"/>
    </source>
</evidence>
<evidence type="ECO:0000259" key="9">
    <source>
        <dbReference type="PROSITE" id="PS50002"/>
    </source>
</evidence>
<evidence type="ECO:0000256" key="5">
    <source>
        <dbReference type="PROSITE-ProRule" id="PRU00192"/>
    </source>
</evidence>